<dbReference type="RefSeq" id="WP_168667376.1">
    <property type="nucleotide sequence ID" value="NZ_JAAXKX010000005.1"/>
</dbReference>
<sequence>MDSISIDLKGTTVDAVEQRGGQLRIHFSRTYQLKTMTGSRERTRWWQAGALVFSGVGSEVVVPPRGELCCCGGELEDNLYVYRDMIPVPFESRGRVGCRLEFEGLDTPLVVRGEAVQLELEGVARYIEHLRPETG</sequence>
<evidence type="ECO:0000313" key="1">
    <source>
        <dbReference type="EMBL" id="NKN32642.1"/>
    </source>
</evidence>
<accession>A0ABX1I5B9</accession>
<reference evidence="1 2" key="1">
    <citation type="submission" date="2020-04" db="EMBL/GenBank/DDBJ databases">
        <title>Draft Whole-Genome sequence of Marichromatium bheemlicum DSM 18632, type strain.</title>
        <authorList>
            <person name="Kyndt J.A."/>
            <person name="Meyer T.E."/>
        </authorList>
    </citation>
    <scope>NUCLEOTIDE SEQUENCE [LARGE SCALE GENOMIC DNA]</scope>
    <source>
        <strain evidence="1 2">DSM 18632</strain>
    </source>
</reference>
<comment type="caution">
    <text evidence="1">The sequence shown here is derived from an EMBL/GenBank/DDBJ whole genome shotgun (WGS) entry which is preliminary data.</text>
</comment>
<name>A0ABX1I5B9_9GAMM</name>
<gene>
    <name evidence="1" type="ORF">HF203_05335</name>
</gene>
<protein>
    <submittedName>
        <fullName evidence="1">Uncharacterized protein</fullName>
    </submittedName>
</protein>
<evidence type="ECO:0000313" key="2">
    <source>
        <dbReference type="Proteomes" id="UP000740754"/>
    </source>
</evidence>
<proteinExistence type="predicted"/>
<keyword evidence="2" id="KW-1185">Reference proteome</keyword>
<dbReference type="Proteomes" id="UP000740754">
    <property type="component" value="Unassembled WGS sequence"/>
</dbReference>
<dbReference type="EMBL" id="JAAXKX010000005">
    <property type="protein sequence ID" value="NKN32642.1"/>
    <property type="molecule type" value="Genomic_DNA"/>
</dbReference>
<organism evidence="1 2">
    <name type="scientific">Marichromatium bheemlicum</name>
    <dbReference type="NCBI Taxonomy" id="365339"/>
    <lineage>
        <taxon>Bacteria</taxon>
        <taxon>Pseudomonadati</taxon>
        <taxon>Pseudomonadota</taxon>
        <taxon>Gammaproteobacteria</taxon>
        <taxon>Chromatiales</taxon>
        <taxon>Chromatiaceae</taxon>
        <taxon>Marichromatium</taxon>
    </lineage>
</organism>